<dbReference type="InterPro" id="IPR027417">
    <property type="entry name" value="P-loop_NTPase"/>
</dbReference>
<gene>
    <name evidence="8" type="ORF">SAMN05444920_1179</name>
</gene>
<sequence>MGLIIDSERLSRAFGDHRAVDGLALAIAPGEIFGLLGPNGAGKTTTIRMLSTLLPPSGGTARVCGFDVVRSAGEVRRRIGYVMQQVSPMGYYLLTGREKAEIEAALYHVPRRRLKARVGEVLELVGLSESADRLVQEYSGGMQKRLDLACGLLHQPELLILDEPTLGLDVQSRHHMWDHIRSLCDEGMTVLLATNYMDEADRLCDRLTIIDHGRQVVGGTPAELKAALGVATLDEVFLRHTGHALREESG</sequence>
<evidence type="ECO:0000256" key="3">
    <source>
        <dbReference type="ARBA" id="ARBA00022448"/>
    </source>
</evidence>
<accession>A0A1H6ERU4</accession>
<name>A0A1H6ERU4_9ACTN</name>
<dbReference type="SMART" id="SM00382">
    <property type="entry name" value="AAA"/>
    <property type="match status" value="1"/>
</dbReference>
<keyword evidence="6" id="KW-0046">Antibiotic resistance</keyword>
<comment type="similarity">
    <text evidence="2">Belongs to the ABC transporter superfamily.</text>
</comment>
<keyword evidence="5 8" id="KW-0067">ATP-binding</keyword>
<evidence type="ECO:0000259" key="7">
    <source>
        <dbReference type="PROSITE" id="PS50893"/>
    </source>
</evidence>
<dbReference type="GO" id="GO:0005524">
    <property type="term" value="F:ATP binding"/>
    <property type="evidence" value="ECO:0007669"/>
    <property type="project" value="UniProtKB-KW"/>
</dbReference>
<evidence type="ECO:0000256" key="2">
    <source>
        <dbReference type="ARBA" id="ARBA00005417"/>
    </source>
</evidence>
<dbReference type="InterPro" id="IPR003439">
    <property type="entry name" value="ABC_transporter-like_ATP-bd"/>
</dbReference>
<evidence type="ECO:0000313" key="9">
    <source>
        <dbReference type="Proteomes" id="UP000236732"/>
    </source>
</evidence>
<comment type="subcellular location">
    <subcellularLocation>
        <location evidence="1">Cell membrane</location>
        <topology evidence="1">Peripheral membrane protein</topology>
    </subcellularLocation>
</comment>
<evidence type="ECO:0000256" key="5">
    <source>
        <dbReference type="ARBA" id="ARBA00022840"/>
    </source>
</evidence>
<dbReference type="GO" id="GO:0016887">
    <property type="term" value="F:ATP hydrolysis activity"/>
    <property type="evidence" value="ECO:0007669"/>
    <property type="project" value="InterPro"/>
</dbReference>
<dbReference type="AlphaFoldDB" id="A0A1H6ERU4"/>
<evidence type="ECO:0000313" key="8">
    <source>
        <dbReference type="EMBL" id="SEH00578.1"/>
    </source>
</evidence>
<organism evidence="8 9">
    <name type="scientific">Nonomuraea solani</name>
    <dbReference type="NCBI Taxonomy" id="1144553"/>
    <lineage>
        <taxon>Bacteria</taxon>
        <taxon>Bacillati</taxon>
        <taxon>Actinomycetota</taxon>
        <taxon>Actinomycetes</taxon>
        <taxon>Streptosporangiales</taxon>
        <taxon>Streptosporangiaceae</taxon>
        <taxon>Nonomuraea</taxon>
    </lineage>
</organism>
<dbReference type="GO" id="GO:0005886">
    <property type="term" value="C:plasma membrane"/>
    <property type="evidence" value="ECO:0007669"/>
    <property type="project" value="UniProtKB-SubCell"/>
</dbReference>
<dbReference type="PANTHER" id="PTHR42711">
    <property type="entry name" value="ABC TRANSPORTER ATP-BINDING PROTEIN"/>
    <property type="match status" value="1"/>
</dbReference>
<dbReference type="InterPro" id="IPR050763">
    <property type="entry name" value="ABC_transporter_ATP-binding"/>
</dbReference>
<dbReference type="PANTHER" id="PTHR42711:SF5">
    <property type="entry name" value="ABC TRANSPORTER ATP-BINDING PROTEIN NATA"/>
    <property type="match status" value="1"/>
</dbReference>
<reference evidence="8 9" key="1">
    <citation type="submission" date="2016-10" db="EMBL/GenBank/DDBJ databases">
        <authorList>
            <person name="de Groot N.N."/>
        </authorList>
    </citation>
    <scope>NUCLEOTIDE SEQUENCE [LARGE SCALE GENOMIC DNA]</scope>
    <source>
        <strain evidence="8 9">CGMCC 4.7037</strain>
    </source>
</reference>
<dbReference type="EMBL" id="FNVT01000017">
    <property type="protein sequence ID" value="SEH00578.1"/>
    <property type="molecule type" value="Genomic_DNA"/>
</dbReference>
<dbReference type="PROSITE" id="PS50893">
    <property type="entry name" value="ABC_TRANSPORTER_2"/>
    <property type="match status" value="1"/>
</dbReference>
<keyword evidence="9" id="KW-1185">Reference proteome</keyword>
<dbReference type="SUPFAM" id="SSF52540">
    <property type="entry name" value="P-loop containing nucleoside triphosphate hydrolases"/>
    <property type="match status" value="1"/>
</dbReference>
<protein>
    <submittedName>
        <fullName evidence="8">ABC-2 type transport system ATP-binding protein</fullName>
    </submittedName>
</protein>
<dbReference type="InterPro" id="IPR003593">
    <property type="entry name" value="AAA+_ATPase"/>
</dbReference>
<dbReference type="Proteomes" id="UP000236732">
    <property type="component" value="Unassembled WGS sequence"/>
</dbReference>
<dbReference type="GO" id="GO:0046677">
    <property type="term" value="P:response to antibiotic"/>
    <property type="evidence" value="ECO:0007669"/>
    <property type="project" value="UniProtKB-KW"/>
</dbReference>
<dbReference type="InterPro" id="IPR017871">
    <property type="entry name" value="ABC_transporter-like_CS"/>
</dbReference>
<dbReference type="PROSITE" id="PS00211">
    <property type="entry name" value="ABC_TRANSPORTER_1"/>
    <property type="match status" value="1"/>
</dbReference>
<dbReference type="Gene3D" id="3.40.50.300">
    <property type="entry name" value="P-loop containing nucleotide triphosphate hydrolases"/>
    <property type="match status" value="1"/>
</dbReference>
<keyword evidence="3" id="KW-0813">Transport</keyword>
<evidence type="ECO:0000256" key="1">
    <source>
        <dbReference type="ARBA" id="ARBA00004202"/>
    </source>
</evidence>
<keyword evidence="4" id="KW-0547">Nucleotide-binding</keyword>
<evidence type="ECO:0000256" key="4">
    <source>
        <dbReference type="ARBA" id="ARBA00022741"/>
    </source>
</evidence>
<feature type="domain" description="ABC transporter" evidence="7">
    <location>
        <begin position="5"/>
        <end position="237"/>
    </location>
</feature>
<evidence type="ECO:0000256" key="6">
    <source>
        <dbReference type="ARBA" id="ARBA00023251"/>
    </source>
</evidence>
<dbReference type="Pfam" id="PF00005">
    <property type="entry name" value="ABC_tran"/>
    <property type="match status" value="1"/>
</dbReference>
<proteinExistence type="inferred from homology"/>